<sequence length="167" mass="18167">MRSLGSAFAASAKEARDPANLAFMEFANMSTITKSLPLFLAAVILLASAGTTFAAKSAEPTCCAPEPPKPCCYEPCFRYKTHRLAKKACPCDCCGPTEAILQVTDPRCNCYVDVPVCIPSCCEGVPCIESRCGLFNRGIVEYEWCCGFKVKVVFKNHGKVDVHYYGL</sequence>
<accession>A0A2S8GRI6</accession>
<protein>
    <submittedName>
        <fullName evidence="1">Uncharacterized protein</fullName>
    </submittedName>
</protein>
<dbReference type="EMBL" id="PUHZ01000006">
    <property type="protein sequence ID" value="PQO47035.1"/>
    <property type="molecule type" value="Genomic_DNA"/>
</dbReference>
<organism evidence="1 2">
    <name type="scientific">Blastopirellula marina</name>
    <dbReference type="NCBI Taxonomy" id="124"/>
    <lineage>
        <taxon>Bacteria</taxon>
        <taxon>Pseudomonadati</taxon>
        <taxon>Planctomycetota</taxon>
        <taxon>Planctomycetia</taxon>
        <taxon>Pirellulales</taxon>
        <taxon>Pirellulaceae</taxon>
        <taxon>Blastopirellula</taxon>
    </lineage>
</organism>
<dbReference type="Proteomes" id="UP000237819">
    <property type="component" value="Unassembled WGS sequence"/>
</dbReference>
<comment type="caution">
    <text evidence="1">The sequence shown here is derived from an EMBL/GenBank/DDBJ whole genome shotgun (WGS) entry which is preliminary data.</text>
</comment>
<proteinExistence type="predicted"/>
<gene>
    <name evidence="1" type="ORF">C5Y93_05960</name>
</gene>
<name>A0A2S8GRI6_9BACT</name>
<reference evidence="1 2" key="1">
    <citation type="submission" date="2018-02" db="EMBL/GenBank/DDBJ databases">
        <title>Comparative genomes isolates from brazilian mangrove.</title>
        <authorList>
            <person name="Araujo J.E."/>
            <person name="Taketani R.G."/>
            <person name="Silva M.C.P."/>
            <person name="Loureco M.V."/>
            <person name="Andreote F.D."/>
        </authorList>
    </citation>
    <scope>NUCLEOTIDE SEQUENCE [LARGE SCALE GENOMIC DNA]</scope>
    <source>
        <strain evidence="1 2">Nap-Phe MGV</strain>
    </source>
</reference>
<dbReference type="RefSeq" id="WP_105334485.1">
    <property type="nucleotide sequence ID" value="NZ_PUHZ01000006.1"/>
</dbReference>
<dbReference type="AlphaFoldDB" id="A0A2S8GRI6"/>
<evidence type="ECO:0000313" key="1">
    <source>
        <dbReference type="EMBL" id="PQO47035.1"/>
    </source>
</evidence>
<evidence type="ECO:0000313" key="2">
    <source>
        <dbReference type="Proteomes" id="UP000237819"/>
    </source>
</evidence>
<dbReference type="OrthoDB" id="288217at2"/>